<feature type="domain" description="Isochorismatase-like" evidence="3">
    <location>
        <begin position="31"/>
        <end position="180"/>
    </location>
</feature>
<keyword evidence="2" id="KW-0732">Signal</keyword>
<evidence type="ECO:0000256" key="2">
    <source>
        <dbReference type="SAM" id="SignalP"/>
    </source>
</evidence>
<dbReference type="InterPro" id="IPR053152">
    <property type="entry name" value="Hydrolase_YcaC-like"/>
</dbReference>
<evidence type="ECO:0000313" key="5">
    <source>
        <dbReference type="Proteomes" id="UP000696280"/>
    </source>
</evidence>
<dbReference type="SUPFAM" id="SSF52499">
    <property type="entry name" value="Isochorismatase-like hydrolases"/>
    <property type="match status" value="1"/>
</dbReference>
<reference evidence="4" key="1">
    <citation type="submission" date="2021-07" db="EMBL/GenBank/DDBJ databases">
        <authorList>
            <person name="Durling M."/>
        </authorList>
    </citation>
    <scope>NUCLEOTIDE SEQUENCE</scope>
</reference>
<gene>
    <name evidence="4" type="ORF">HYFRA_00011842</name>
</gene>
<keyword evidence="5" id="KW-1185">Reference proteome</keyword>
<dbReference type="AlphaFoldDB" id="A0A9N9PJP3"/>
<dbReference type="InterPro" id="IPR036380">
    <property type="entry name" value="Isochorismatase-like_sf"/>
</dbReference>
<dbReference type="OrthoDB" id="167809at2759"/>
<evidence type="ECO:0000313" key="4">
    <source>
        <dbReference type="EMBL" id="CAG8956059.1"/>
    </source>
</evidence>
<feature type="signal peptide" evidence="2">
    <location>
        <begin position="1"/>
        <end position="17"/>
    </location>
</feature>
<accession>A0A9N9PJP3</accession>
<evidence type="ECO:0000256" key="1">
    <source>
        <dbReference type="ARBA" id="ARBA00006336"/>
    </source>
</evidence>
<proteinExistence type="inferred from homology"/>
<dbReference type="PANTHER" id="PTHR43559:SF3">
    <property type="entry name" value="HYDROLASE YCAC-RELATED"/>
    <property type="match status" value="1"/>
</dbReference>
<protein>
    <recommendedName>
        <fullName evidence="3">Isochorismatase-like domain-containing protein</fullName>
    </recommendedName>
</protein>
<sequence length="227" mass="24295">MKTQILSALAFASTALAQGFVFERLNKSDAALLIVDHQIGLLSIVGDVEPTKFRNAIFAHAALGPLFGLPVVITSSADTGANGMVPAELLQSNPNATIVKRAGEVNSWDSPEFRAAVEATGKKQMIIAGVTTDICTTFLALSLREAGYSVWANTEASGTFDKTLSDNANRRMESAGVHLMGLFALISDLMRDWRATPGAPEVLPFVDRYIPAYSWVARAHTDAIANN</sequence>
<dbReference type="EMBL" id="CAJVRL010000068">
    <property type="protein sequence ID" value="CAG8956059.1"/>
    <property type="molecule type" value="Genomic_DNA"/>
</dbReference>
<comment type="caution">
    <text evidence="4">The sequence shown here is derived from an EMBL/GenBank/DDBJ whole genome shotgun (WGS) entry which is preliminary data.</text>
</comment>
<dbReference type="InterPro" id="IPR000868">
    <property type="entry name" value="Isochorismatase-like_dom"/>
</dbReference>
<dbReference type="Pfam" id="PF00857">
    <property type="entry name" value="Isochorismatase"/>
    <property type="match status" value="1"/>
</dbReference>
<evidence type="ECO:0000259" key="3">
    <source>
        <dbReference type="Pfam" id="PF00857"/>
    </source>
</evidence>
<comment type="similarity">
    <text evidence="1">Belongs to the isochorismatase family.</text>
</comment>
<organism evidence="4 5">
    <name type="scientific">Hymenoscyphus fraxineus</name>
    <dbReference type="NCBI Taxonomy" id="746836"/>
    <lineage>
        <taxon>Eukaryota</taxon>
        <taxon>Fungi</taxon>
        <taxon>Dikarya</taxon>
        <taxon>Ascomycota</taxon>
        <taxon>Pezizomycotina</taxon>
        <taxon>Leotiomycetes</taxon>
        <taxon>Helotiales</taxon>
        <taxon>Helotiaceae</taxon>
        <taxon>Hymenoscyphus</taxon>
    </lineage>
</organism>
<dbReference type="Gene3D" id="3.40.50.850">
    <property type="entry name" value="Isochorismatase-like"/>
    <property type="match status" value="1"/>
</dbReference>
<dbReference type="PANTHER" id="PTHR43559">
    <property type="entry name" value="HYDROLASE YCAC-RELATED"/>
    <property type="match status" value="1"/>
</dbReference>
<feature type="chain" id="PRO_5040383088" description="Isochorismatase-like domain-containing protein" evidence="2">
    <location>
        <begin position="18"/>
        <end position="227"/>
    </location>
</feature>
<name>A0A9N9PJP3_9HELO</name>
<dbReference type="Proteomes" id="UP000696280">
    <property type="component" value="Unassembled WGS sequence"/>
</dbReference>